<reference evidence="2 3" key="1">
    <citation type="submission" date="2016-12" db="EMBL/GenBank/DDBJ databases">
        <authorList>
            <person name="Song W.-J."/>
            <person name="Kurnit D.M."/>
        </authorList>
    </citation>
    <scope>NUCLEOTIDE SEQUENCE [LARGE SCALE GENOMIC DNA]</scope>
    <source>
        <strain evidence="2 3">CGMCC 1.10808</strain>
    </source>
</reference>
<organism evidence="2 3">
    <name type="scientific">Oceanicella actignis</name>
    <dbReference type="NCBI Taxonomy" id="1189325"/>
    <lineage>
        <taxon>Bacteria</taxon>
        <taxon>Pseudomonadati</taxon>
        <taxon>Pseudomonadota</taxon>
        <taxon>Alphaproteobacteria</taxon>
        <taxon>Rhodobacterales</taxon>
        <taxon>Paracoccaceae</taxon>
        <taxon>Oceanicella</taxon>
    </lineage>
</organism>
<evidence type="ECO:0000256" key="1">
    <source>
        <dbReference type="SAM" id="MobiDB-lite"/>
    </source>
</evidence>
<dbReference type="STRING" id="1189325.SAMN04488119_1196"/>
<name>A0A1M7U5A0_9RHOB</name>
<evidence type="ECO:0000313" key="2">
    <source>
        <dbReference type="EMBL" id="SHN78057.1"/>
    </source>
</evidence>
<accession>A0A1M7U5A0</accession>
<evidence type="ECO:0000313" key="3">
    <source>
        <dbReference type="Proteomes" id="UP000184066"/>
    </source>
</evidence>
<feature type="region of interest" description="Disordered" evidence="1">
    <location>
        <begin position="19"/>
        <end position="50"/>
    </location>
</feature>
<dbReference type="AlphaFoldDB" id="A0A1M7U5A0"/>
<gene>
    <name evidence="2" type="ORF">SAMN05216200_1206</name>
</gene>
<dbReference type="Proteomes" id="UP000184066">
    <property type="component" value="Unassembled WGS sequence"/>
</dbReference>
<protein>
    <recommendedName>
        <fullName evidence="4">DUF1127 domain-containing protein</fullName>
    </recommendedName>
</protein>
<sequence length="50" mass="6067">MLSWIRSFLNRRRQRRLLRANPPDLPPHLMRDIGLTPPPQRPHPHFHPPF</sequence>
<dbReference type="EMBL" id="FRDL01000020">
    <property type="protein sequence ID" value="SHN78057.1"/>
    <property type="molecule type" value="Genomic_DNA"/>
</dbReference>
<evidence type="ECO:0008006" key="4">
    <source>
        <dbReference type="Google" id="ProtNLM"/>
    </source>
</evidence>
<keyword evidence="3" id="KW-1185">Reference proteome</keyword>
<proteinExistence type="predicted"/>